<dbReference type="KEGG" id="ipc:IPA_04105"/>
<reference evidence="1" key="1">
    <citation type="submission" date="2013-11" db="EMBL/GenBank/DDBJ databases">
        <title>Comparative genomics of Ignicoccus.</title>
        <authorList>
            <person name="Podar M."/>
        </authorList>
    </citation>
    <scope>NUCLEOTIDE SEQUENCE</scope>
    <source>
        <strain evidence="1">DSM 13166</strain>
    </source>
</reference>
<dbReference type="AlphaFoldDB" id="A0A977PLI8"/>
<organism evidence="1 2">
    <name type="scientific">Ignicoccus pacificus DSM 13166</name>
    <dbReference type="NCBI Taxonomy" id="940294"/>
    <lineage>
        <taxon>Archaea</taxon>
        <taxon>Thermoproteota</taxon>
        <taxon>Thermoprotei</taxon>
        <taxon>Desulfurococcales</taxon>
        <taxon>Desulfurococcaceae</taxon>
        <taxon>Ignicoccus</taxon>
    </lineage>
</organism>
<accession>A0A977PLI8</accession>
<proteinExistence type="predicted"/>
<protein>
    <submittedName>
        <fullName evidence="1">Uncharacterized protein</fullName>
    </submittedName>
</protein>
<dbReference type="Proteomes" id="UP001063698">
    <property type="component" value="Chromosome"/>
</dbReference>
<evidence type="ECO:0000313" key="1">
    <source>
        <dbReference type="EMBL" id="UXD22380.1"/>
    </source>
</evidence>
<evidence type="ECO:0000313" key="2">
    <source>
        <dbReference type="Proteomes" id="UP001063698"/>
    </source>
</evidence>
<dbReference type="EMBL" id="CP006868">
    <property type="protein sequence ID" value="UXD22380.1"/>
    <property type="molecule type" value="Genomic_DNA"/>
</dbReference>
<gene>
    <name evidence="1" type="ORF">IPA_04105</name>
</gene>
<keyword evidence="2" id="KW-1185">Reference proteome</keyword>
<sequence length="63" mass="7346">MEVQVKAQSDEMFFNMVLNTLEEWKETTLAAARVFGVDEAKLQEAIDYIESLEEEVLRLSLFF</sequence>
<name>A0A977PLI8_9CREN</name>